<gene>
    <name evidence="2" type="ORF">Agabi119p4_4275</name>
</gene>
<organism evidence="2 3">
    <name type="scientific">Agaricus bisporus var. burnettii</name>
    <dbReference type="NCBI Taxonomy" id="192524"/>
    <lineage>
        <taxon>Eukaryota</taxon>
        <taxon>Fungi</taxon>
        <taxon>Dikarya</taxon>
        <taxon>Basidiomycota</taxon>
        <taxon>Agaricomycotina</taxon>
        <taxon>Agaricomycetes</taxon>
        <taxon>Agaricomycetidae</taxon>
        <taxon>Agaricales</taxon>
        <taxon>Agaricineae</taxon>
        <taxon>Agaricaceae</taxon>
        <taxon>Agaricus</taxon>
    </lineage>
</organism>
<accession>A0A8H7F2Z8</accession>
<name>A0A8H7F2Z8_AGABI</name>
<protein>
    <recommendedName>
        <fullName evidence="1">CHAT domain-containing protein</fullName>
    </recommendedName>
</protein>
<evidence type="ECO:0000259" key="1">
    <source>
        <dbReference type="Pfam" id="PF12770"/>
    </source>
</evidence>
<evidence type="ECO:0000313" key="2">
    <source>
        <dbReference type="EMBL" id="KAF7775882.1"/>
    </source>
</evidence>
<evidence type="ECO:0000313" key="3">
    <source>
        <dbReference type="Proteomes" id="UP000629468"/>
    </source>
</evidence>
<sequence>MEADSSSAEQATASIRNENEDIPTAESIGAIVLKRFPYFSPSMVQNVDGWILCLKFGPFRSSTIILLSSLLALRFVMRHDIPDYEEANIIKEHYSLNKCEVLNYLLDVGSRIRKDQPKNVLPLTAPIRMMSLARPTASLKGQEPSDSPSTSVLTPEDDTVHAIFRRLDECTRDFKDAAAATALRIPDFFVMLCQGSIIQSLHKVADQKQQAEFQISLGSFHYTLSQFPESHAGHLECAFDNYMTGTIHLTGLEGQSQTSKAYLKLVPFSHILYDYFNRFPPKTLSVTRKQQLCNLSELYSTSIDVSDDGTESPILLFRDTLLYLRFVRLCAIRDVDLIQQWSHGVWTNLKNWIDYRWVLAVWLKSQPERVARVKSSTNPAQLSESITYIVGDLANIEDIHTYAYACLVLGWRRYMLFQHRGDENDLGEAFDYTVTAATLMYHVDFGDEEETFTSHFFPLVITIIMSHFEYAQHHPPSVVEDERAQNFLWLQFLLRGRAKVVMYQAMEYLGPSIASRIYRSLQAVVQSYVEHNELWSDDWDSWISDIFNWRYVEYHDSNDFEIAISILEKARSRQGRASALADERLGRIYQIRYRRHENQQDFEISKDCCRAAFTKMMEYDPENAVDPVLTLAHLYMTRISIHGYNEDDLAPALLLLGKAIGMVDESDPRFAAIVIALGEAHALDTESEGRLALSVLWFQIFADLAIAGKVPIHQGTEVYISTLPEVREKLAESSMSQSFPTPGDLFLRGIGALKMNDPECLDAFDLAFSLMSQKGEVEMGIKIADKYTAAKSRHIHLFGEVAAAATLKFGRPPSRAIEYLEQTLSITYRQLLQMRTTSILGLADKYPHLARKLEDLSVDLQRSSSYRSTKTSQNEDIPFGTDNFRVTLEYRDLLNEIRRKPGFETLFLSLPYSRLAAAARDGPVIVLSGDIVTNSTRALIVLRHDTREPSLVQLPGAPPREIETQCRALKRLLGHHNKVLEKRSTQGDGGRAGGVGKRRQDTAFEGFDEVLNWIWEKIVQPVYENLSKNGIKSGRIWWCPTGSLVHLPLHAAAPLASPYISSYTYTLEALVKARTNLSMPNDLKAIRFSAVGMMTYPEHDYLALPKVETELEWLEDIARKNRSIDMRLIKDEDAQITTVLDAMSSSHLVHLACHGVQHATQPLDSHLTLNDGDLSLRRILNEDLNSAQFALLSACQTATGDEALVNESIHLAGGFMAAGFKGVIGTLWSMADDDAPMVTEEVYKAMITDGSVDITKAAEGLNRAVRRMREKNYPPYRWMPFIHVGV</sequence>
<dbReference type="Pfam" id="PF12770">
    <property type="entry name" value="CHAT"/>
    <property type="match status" value="1"/>
</dbReference>
<dbReference type="InterPro" id="IPR024983">
    <property type="entry name" value="CHAT_dom"/>
</dbReference>
<feature type="domain" description="CHAT" evidence="1">
    <location>
        <begin position="1009"/>
        <end position="1285"/>
    </location>
</feature>
<reference evidence="2 3" key="1">
    <citation type="journal article" name="Sci. Rep.">
        <title>Telomere-to-telomere assembled and centromere annotated genomes of the two main subspecies of the button mushroom Agaricus bisporus reveal especially polymorphic chromosome ends.</title>
        <authorList>
            <person name="Sonnenberg A.S.M."/>
            <person name="Sedaghat-Telgerd N."/>
            <person name="Lavrijssen B."/>
            <person name="Ohm R.A."/>
            <person name="Hendrickx P.M."/>
            <person name="Scholtmeijer K."/>
            <person name="Baars J.J.P."/>
            <person name="van Peer A."/>
        </authorList>
    </citation>
    <scope>NUCLEOTIDE SEQUENCE [LARGE SCALE GENOMIC DNA]</scope>
    <source>
        <strain evidence="2 3">H119_p4</strain>
    </source>
</reference>
<comment type="caution">
    <text evidence="2">The sequence shown here is derived from an EMBL/GenBank/DDBJ whole genome shotgun (WGS) entry which is preliminary data.</text>
</comment>
<dbReference type="Proteomes" id="UP000629468">
    <property type="component" value="Unassembled WGS sequence"/>
</dbReference>
<proteinExistence type="predicted"/>
<dbReference type="EMBL" id="JABXXO010000006">
    <property type="protein sequence ID" value="KAF7775882.1"/>
    <property type="molecule type" value="Genomic_DNA"/>
</dbReference>